<protein>
    <submittedName>
        <fullName evidence="4">Septum formation family protein</fullName>
    </submittedName>
</protein>
<accession>A0AA41QK38</accession>
<evidence type="ECO:0000256" key="2">
    <source>
        <dbReference type="SAM" id="Phobius"/>
    </source>
</evidence>
<evidence type="ECO:0000313" key="4">
    <source>
        <dbReference type="EMBL" id="MCF4123732.1"/>
    </source>
</evidence>
<feature type="transmembrane region" description="Helical" evidence="2">
    <location>
        <begin position="78"/>
        <end position="104"/>
    </location>
</feature>
<keyword evidence="2" id="KW-0472">Membrane</keyword>
<dbReference type="InterPro" id="IPR026004">
    <property type="entry name" value="Septum_form"/>
</dbReference>
<dbReference type="Proteomes" id="UP001165405">
    <property type="component" value="Unassembled WGS sequence"/>
</dbReference>
<reference evidence="4" key="1">
    <citation type="submission" date="2022-01" db="EMBL/GenBank/DDBJ databases">
        <title>Antribacter sp. nov., isolated from Guizhou of China.</title>
        <authorList>
            <person name="Chengliang C."/>
            <person name="Ya Z."/>
        </authorList>
    </citation>
    <scope>NUCLEOTIDE SEQUENCE</scope>
    <source>
        <strain evidence="4">KLBMP 9083</strain>
    </source>
</reference>
<feature type="transmembrane region" description="Helical" evidence="2">
    <location>
        <begin position="33"/>
        <end position="57"/>
    </location>
</feature>
<name>A0AA41QK38_9MICO</name>
<dbReference type="Pfam" id="PF13845">
    <property type="entry name" value="Septum_form"/>
    <property type="match status" value="1"/>
</dbReference>
<feature type="compositionally biased region" description="Pro residues" evidence="1">
    <location>
        <begin position="16"/>
        <end position="25"/>
    </location>
</feature>
<evidence type="ECO:0000259" key="3">
    <source>
        <dbReference type="Pfam" id="PF13845"/>
    </source>
</evidence>
<gene>
    <name evidence="4" type="ORF">L1785_22490</name>
</gene>
<feature type="region of interest" description="Disordered" evidence="1">
    <location>
        <begin position="1"/>
        <end position="29"/>
    </location>
</feature>
<keyword evidence="2" id="KW-0812">Transmembrane</keyword>
<proteinExistence type="predicted"/>
<dbReference type="RefSeq" id="WP_236091479.1">
    <property type="nucleotide sequence ID" value="NZ_JAKGSG010000070.1"/>
</dbReference>
<keyword evidence="2" id="KW-1133">Transmembrane helix</keyword>
<dbReference type="AlphaFoldDB" id="A0AA41QK38"/>
<comment type="caution">
    <text evidence="4">The sequence shown here is derived from an EMBL/GenBank/DDBJ whole genome shotgun (WGS) entry which is preliminary data.</text>
</comment>
<sequence length="255" mass="26521">MAEQTHRPDPYAVSPAPLPPPPADGRPPTTGTAWAVLAMPFCWALAIPAWLSSLRAAAADGRRDVAEVAYAGSQARAFGIAGVVVGAAGLALAGAGAALALTLVTARLDPADTPAVTVNPEAGPLLERESLMGDRSVWDVALGSCYLVGDLPAEVTTVPVVDCAQPHGGEVYAMKFVGVEIDDVYPGEDAMRANAVDFCGAELEAFVGLPQAESRFAYWFTMPDAYESYHGQSKIRCFLESAADDVVGSARGTGR</sequence>
<dbReference type="EMBL" id="JAKGSG010000070">
    <property type="protein sequence ID" value="MCF4123732.1"/>
    <property type="molecule type" value="Genomic_DNA"/>
</dbReference>
<evidence type="ECO:0000313" key="5">
    <source>
        <dbReference type="Proteomes" id="UP001165405"/>
    </source>
</evidence>
<organism evidence="4 5">
    <name type="scientific">Antribacter soli</name>
    <dbReference type="NCBI Taxonomy" id="2910976"/>
    <lineage>
        <taxon>Bacteria</taxon>
        <taxon>Bacillati</taxon>
        <taxon>Actinomycetota</taxon>
        <taxon>Actinomycetes</taxon>
        <taxon>Micrococcales</taxon>
        <taxon>Promicromonosporaceae</taxon>
        <taxon>Antribacter</taxon>
    </lineage>
</organism>
<evidence type="ECO:0000256" key="1">
    <source>
        <dbReference type="SAM" id="MobiDB-lite"/>
    </source>
</evidence>
<feature type="domain" description="Septum formation-related" evidence="3">
    <location>
        <begin position="143"/>
        <end position="242"/>
    </location>
</feature>
<keyword evidence="5" id="KW-1185">Reference proteome</keyword>